<evidence type="ECO:0000313" key="3">
    <source>
        <dbReference type="Proteomes" id="UP000320055"/>
    </source>
</evidence>
<keyword evidence="3" id="KW-1185">Reference proteome</keyword>
<protein>
    <submittedName>
        <fullName evidence="2">S-layer domain protein</fullName>
    </submittedName>
</protein>
<evidence type="ECO:0000313" key="2">
    <source>
        <dbReference type="EMBL" id="VEP13437.1"/>
    </source>
</evidence>
<sequence length="321" mass="35234">MKSLPTMKPLNLLKSLFFGTSILASSFALDAPQAMAFGEQEVNQQQFIAVAIPYNYKQYRLEIIEQLPGGQQCWRESGTNPSTVELLLDNFDHTNSCRRISNTNGYTLRVDGQDDRVARIDKIVRRNGELQLIAFHKDPTQPDLVIGKTTGISDTQPLKINFNPGWSITKRVHEGQTLNHVYISGSSATATNNNLNNTLQNTTSVDSANLINTVNQVYGDYVNPLLNTVVSSLSNASNNGNFCQGIVTISDSSSNSQNASIYADGTLVLNNQNKINIRPALAQYGINPEQFLFQKGTATIDFDNDGVAEELTIQQPVAACQ</sequence>
<dbReference type="AlphaFoldDB" id="A0A563VQA0"/>
<evidence type="ECO:0000256" key="1">
    <source>
        <dbReference type="SAM" id="SignalP"/>
    </source>
</evidence>
<feature type="signal peptide" evidence="1">
    <location>
        <begin position="1"/>
        <end position="30"/>
    </location>
</feature>
<organism evidence="2 3">
    <name type="scientific">Hyella patelloides LEGE 07179</name>
    <dbReference type="NCBI Taxonomy" id="945734"/>
    <lineage>
        <taxon>Bacteria</taxon>
        <taxon>Bacillati</taxon>
        <taxon>Cyanobacteriota</taxon>
        <taxon>Cyanophyceae</taxon>
        <taxon>Pleurocapsales</taxon>
        <taxon>Hyellaceae</taxon>
        <taxon>Hyella</taxon>
    </lineage>
</organism>
<dbReference type="InterPro" id="IPR022222">
    <property type="entry name" value="DUF3747"/>
</dbReference>
<proteinExistence type="predicted"/>
<name>A0A563VQA0_9CYAN</name>
<keyword evidence="1" id="KW-0732">Signal</keyword>
<dbReference type="EMBL" id="CAACVJ010000112">
    <property type="protein sequence ID" value="VEP13437.1"/>
    <property type="molecule type" value="Genomic_DNA"/>
</dbReference>
<dbReference type="Pfam" id="PF12565">
    <property type="entry name" value="DUF3747"/>
    <property type="match status" value="1"/>
</dbReference>
<feature type="chain" id="PRO_5022114995" evidence="1">
    <location>
        <begin position="31"/>
        <end position="321"/>
    </location>
</feature>
<gene>
    <name evidence="2" type="ORF">H1P_20044</name>
</gene>
<dbReference type="Proteomes" id="UP000320055">
    <property type="component" value="Unassembled WGS sequence"/>
</dbReference>
<reference evidence="2 3" key="1">
    <citation type="submission" date="2019-01" db="EMBL/GenBank/DDBJ databases">
        <authorList>
            <person name="Brito A."/>
        </authorList>
    </citation>
    <scope>NUCLEOTIDE SEQUENCE [LARGE SCALE GENOMIC DNA]</scope>
    <source>
        <strain evidence="2">1</strain>
    </source>
</reference>
<accession>A0A563VQA0</accession>